<dbReference type="GO" id="GO:0006528">
    <property type="term" value="P:asparagine metabolic process"/>
    <property type="evidence" value="ECO:0007669"/>
    <property type="project" value="TreeGrafter"/>
</dbReference>
<dbReference type="GO" id="GO:0006541">
    <property type="term" value="P:glutamine metabolic process"/>
    <property type="evidence" value="ECO:0007669"/>
    <property type="project" value="TreeGrafter"/>
</dbReference>
<dbReference type="Proteomes" id="UP000241890">
    <property type="component" value="Unassembled WGS sequence"/>
</dbReference>
<dbReference type="InterPro" id="IPR036526">
    <property type="entry name" value="C-N_Hydrolase_sf"/>
</dbReference>
<dbReference type="SUPFAM" id="SSF56317">
    <property type="entry name" value="Carbon-nitrogen hydrolase"/>
    <property type="match status" value="1"/>
</dbReference>
<dbReference type="GO" id="GO:0006107">
    <property type="term" value="P:oxaloacetate metabolic process"/>
    <property type="evidence" value="ECO:0007669"/>
    <property type="project" value="TreeGrafter"/>
</dbReference>
<dbReference type="FunFam" id="3.60.110.10:FF:000002">
    <property type="entry name" value="Nitrilase family member 2"/>
    <property type="match status" value="1"/>
</dbReference>
<dbReference type="InParanoid" id="A0A2R5GC91"/>
<keyword evidence="2" id="KW-0378">Hydrolase</keyword>
<dbReference type="Gene3D" id="3.60.110.10">
    <property type="entry name" value="Carbon-nitrogen hydrolase"/>
    <property type="match status" value="1"/>
</dbReference>
<evidence type="ECO:0000313" key="5">
    <source>
        <dbReference type="Proteomes" id="UP000241890"/>
    </source>
</evidence>
<dbReference type="PANTHER" id="PTHR23088:SF30">
    <property type="entry name" value="OMEGA-AMIDASE NIT2"/>
    <property type="match status" value="1"/>
</dbReference>
<dbReference type="OrthoDB" id="10250282at2759"/>
<protein>
    <submittedName>
        <fullName evidence="4">Omega-amidase NIT2</fullName>
    </submittedName>
</protein>
<reference evidence="4 5" key="1">
    <citation type="submission" date="2017-12" db="EMBL/GenBank/DDBJ databases">
        <title>Sequencing, de novo assembly and annotation of complete genome of a new Thraustochytrid species, strain FCC1311.</title>
        <authorList>
            <person name="Sedici K."/>
            <person name="Godart F."/>
            <person name="Aiese Cigliano R."/>
            <person name="Sanseverino W."/>
            <person name="Barakat M."/>
            <person name="Ortet P."/>
            <person name="Marechal E."/>
            <person name="Cagnac O."/>
            <person name="Amato A."/>
        </authorList>
    </citation>
    <scope>NUCLEOTIDE SEQUENCE [LARGE SCALE GENOMIC DNA]</scope>
</reference>
<evidence type="ECO:0000256" key="1">
    <source>
        <dbReference type="ARBA" id="ARBA00010613"/>
    </source>
</evidence>
<evidence type="ECO:0000256" key="2">
    <source>
        <dbReference type="ARBA" id="ARBA00022801"/>
    </source>
</evidence>
<comment type="caution">
    <text evidence="4">The sequence shown here is derived from an EMBL/GenBank/DDBJ whole genome shotgun (WGS) entry which is preliminary data.</text>
</comment>
<accession>A0A2R5GC91</accession>
<feature type="domain" description="CN hydrolase" evidence="3">
    <location>
        <begin position="12"/>
        <end position="267"/>
    </location>
</feature>
<organism evidence="4 5">
    <name type="scientific">Hondaea fermentalgiana</name>
    <dbReference type="NCBI Taxonomy" id="2315210"/>
    <lineage>
        <taxon>Eukaryota</taxon>
        <taxon>Sar</taxon>
        <taxon>Stramenopiles</taxon>
        <taxon>Bigyra</taxon>
        <taxon>Labyrinthulomycetes</taxon>
        <taxon>Thraustochytrida</taxon>
        <taxon>Thraustochytriidae</taxon>
        <taxon>Hondaea</taxon>
    </lineage>
</organism>
<dbReference type="InterPro" id="IPR003010">
    <property type="entry name" value="C-N_Hydrolase"/>
</dbReference>
<proteinExistence type="inferred from homology"/>
<evidence type="ECO:0000313" key="4">
    <source>
        <dbReference type="EMBL" id="GBG26193.1"/>
    </source>
</evidence>
<dbReference type="InterPro" id="IPR045254">
    <property type="entry name" value="Nit1/2_C-N_Hydrolase"/>
</dbReference>
<dbReference type="GO" id="GO:0005739">
    <property type="term" value="C:mitochondrion"/>
    <property type="evidence" value="ECO:0007669"/>
    <property type="project" value="TreeGrafter"/>
</dbReference>
<dbReference type="PANTHER" id="PTHR23088">
    <property type="entry name" value="NITRILASE-RELATED"/>
    <property type="match status" value="1"/>
</dbReference>
<dbReference type="CDD" id="cd07572">
    <property type="entry name" value="nit"/>
    <property type="match status" value="1"/>
</dbReference>
<sequence length="296" mass="32041">MSVAADAGKKLLKLAMCQVMVGTDKVANLASARKAVQEAASKGAQLISLPECFNSPYATDQFPVYAEEIPASASELDAEKHPSTAMLVEAAKESKVFLVGGSFPEKDAEGKVYNTCLVISPEGEVLAKHRKVHLFDIDVPGGVTFKESDTLSAGDQVTVFDTPYCKVGVGICYDIRFAEYAMLLRQQGCKLIVWPGAFNTTTGPAHWELLQRARAVDNQLFCATASPARNPDSKYQAWGHSSIISPWGEVLATTEHDADIVYAEIDLGRADEVRTNIPISKQVRTDVYSQVKPAAN</sequence>
<keyword evidence="5" id="KW-1185">Reference proteome</keyword>
<comment type="similarity">
    <text evidence="1">Belongs to the carbon-nitrogen hydrolase superfamily. NIT1/NIT2 family.</text>
</comment>
<dbReference type="PROSITE" id="PS50263">
    <property type="entry name" value="CN_HYDROLASE"/>
    <property type="match status" value="1"/>
</dbReference>
<dbReference type="AlphaFoldDB" id="A0A2R5GC91"/>
<gene>
    <name evidence="4" type="ORF">FCC1311_024142</name>
</gene>
<evidence type="ECO:0000259" key="3">
    <source>
        <dbReference type="PROSITE" id="PS50263"/>
    </source>
</evidence>
<name>A0A2R5GC91_9STRA</name>
<dbReference type="EMBL" id="BEYU01000019">
    <property type="protein sequence ID" value="GBG26193.1"/>
    <property type="molecule type" value="Genomic_DNA"/>
</dbReference>
<dbReference type="GO" id="GO:0050152">
    <property type="term" value="F:omega-amidase activity"/>
    <property type="evidence" value="ECO:0007669"/>
    <property type="project" value="TreeGrafter"/>
</dbReference>
<dbReference type="Pfam" id="PF00795">
    <property type="entry name" value="CN_hydrolase"/>
    <property type="match status" value="1"/>
</dbReference>